<dbReference type="InterPro" id="IPR008007">
    <property type="entry name" value="Peptidase_M42"/>
</dbReference>
<evidence type="ECO:0000256" key="2">
    <source>
        <dbReference type="ARBA" id="ARBA00022801"/>
    </source>
</evidence>
<accession>A0A8J3BA08</accession>
<evidence type="ECO:0000313" key="4">
    <source>
        <dbReference type="Proteomes" id="UP000637720"/>
    </source>
</evidence>
<dbReference type="GO" id="GO:0016787">
    <property type="term" value="F:hydrolase activity"/>
    <property type="evidence" value="ECO:0007669"/>
    <property type="project" value="UniProtKB-KW"/>
</dbReference>
<dbReference type="GO" id="GO:0046872">
    <property type="term" value="F:metal ion binding"/>
    <property type="evidence" value="ECO:0007669"/>
    <property type="project" value="UniProtKB-KW"/>
</dbReference>
<reference evidence="3" key="1">
    <citation type="journal article" date="2014" name="Int. J. Syst. Evol. Microbiol.">
        <title>Complete genome sequence of Corynebacterium casei LMG S-19264T (=DSM 44701T), isolated from a smear-ripened cheese.</title>
        <authorList>
            <consortium name="US DOE Joint Genome Institute (JGI-PGF)"/>
            <person name="Walter F."/>
            <person name="Albersmeier A."/>
            <person name="Kalinowski J."/>
            <person name="Ruckert C."/>
        </authorList>
    </citation>
    <scope>NUCLEOTIDE SEQUENCE</scope>
    <source>
        <strain evidence="3">JCM 14719</strain>
    </source>
</reference>
<evidence type="ECO:0000313" key="3">
    <source>
        <dbReference type="EMBL" id="GGJ91042.1"/>
    </source>
</evidence>
<dbReference type="PANTHER" id="PTHR32481:SF0">
    <property type="entry name" value="AMINOPEPTIDASE YPDE-RELATED"/>
    <property type="match status" value="1"/>
</dbReference>
<keyword evidence="4" id="KW-1185">Reference proteome</keyword>
<dbReference type="PANTHER" id="PTHR32481">
    <property type="entry name" value="AMINOPEPTIDASE"/>
    <property type="match status" value="1"/>
</dbReference>
<sequence>MAFAVDVGIAGDTPGVSKDEALAKLGGGPQVLIVDATLIPHTGLRDLVIDTAKELGIPIQFDAMPGGGTDAGRFHLQGQGVPSIAISIPTRYIHSHAAILHRDDVERTVRLLVALIQRLDAKTVAKLKAY</sequence>
<dbReference type="AlphaFoldDB" id="A0A8J3BA08"/>
<dbReference type="EMBL" id="BMOF01000001">
    <property type="protein sequence ID" value="GGJ91042.1"/>
    <property type="molecule type" value="Genomic_DNA"/>
</dbReference>
<dbReference type="Gene3D" id="3.40.630.10">
    <property type="entry name" value="Zn peptidases"/>
    <property type="match status" value="1"/>
</dbReference>
<protein>
    <submittedName>
        <fullName evidence="3">Uncharacterized protein</fullName>
    </submittedName>
</protein>
<proteinExistence type="predicted"/>
<dbReference type="Proteomes" id="UP000637720">
    <property type="component" value="Unassembled WGS sequence"/>
</dbReference>
<dbReference type="Pfam" id="PF05343">
    <property type="entry name" value="Peptidase_M42"/>
    <property type="match status" value="1"/>
</dbReference>
<gene>
    <name evidence="3" type="ORF">GCM10007043_00900</name>
</gene>
<dbReference type="InterPro" id="IPR051464">
    <property type="entry name" value="Peptidase_M42_aminopept"/>
</dbReference>
<comment type="caution">
    <text evidence="3">The sequence shown here is derived from an EMBL/GenBank/DDBJ whole genome shotgun (WGS) entry which is preliminary data.</text>
</comment>
<organism evidence="3 4">
    <name type="scientific">Calditerricola satsumensis</name>
    <dbReference type="NCBI Taxonomy" id="373054"/>
    <lineage>
        <taxon>Bacteria</taxon>
        <taxon>Bacillati</taxon>
        <taxon>Bacillota</taxon>
        <taxon>Bacilli</taxon>
        <taxon>Bacillales</taxon>
        <taxon>Bacillaceae</taxon>
        <taxon>Calditerricola</taxon>
    </lineage>
</organism>
<keyword evidence="2" id="KW-0378">Hydrolase</keyword>
<name>A0A8J3BA08_9BACI</name>
<evidence type="ECO:0000256" key="1">
    <source>
        <dbReference type="ARBA" id="ARBA00022723"/>
    </source>
</evidence>
<reference evidence="3" key="2">
    <citation type="submission" date="2020-09" db="EMBL/GenBank/DDBJ databases">
        <authorList>
            <person name="Sun Q."/>
            <person name="Ohkuma M."/>
        </authorList>
    </citation>
    <scope>NUCLEOTIDE SEQUENCE</scope>
    <source>
        <strain evidence="3">JCM 14719</strain>
    </source>
</reference>
<dbReference type="SUPFAM" id="SSF53187">
    <property type="entry name" value="Zn-dependent exopeptidases"/>
    <property type="match status" value="1"/>
</dbReference>
<keyword evidence="1" id="KW-0479">Metal-binding</keyword>